<accession>A0A7R9B1Q6</accession>
<dbReference type="Gene3D" id="3.80.10.10">
    <property type="entry name" value="Ribonuclease Inhibitor"/>
    <property type="match status" value="2"/>
</dbReference>
<evidence type="ECO:0000256" key="2">
    <source>
        <dbReference type="ARBA" id="ARBA00022729"/>
    </source>
</evidence>
<dbReference type="PROSITE" id="PS51450">
    <property type="entry name" value="LRR"/>
    <property type="match status" value="2"/>
</dbReference>
<dbReference type="InterPro" id="IPR001611">
    <property type="entry name" value="Leu-rich_rpt"/>
</dbReference>
<reference evidence="4" key="1">
    <citation type="submission" date="2020-11" db="EMBL/GenBank/DDBJ databases">
        <authorList>
            <person name="Tran Van P."/>
        </authorList>
    </citation>
    <scope>NUCLEOTIDE SEQUENCE</scope>
</reference>
<dbReference type="InterPro" id="IPR032675">
    <property type="entry name" value="LRR_dom_sf"/>
</dbReference>
<protein>
    <submittedName>
        <fullName evidence="4">Uncharacterized protein</fullName>
    </submittedName>
</protein>
<organism evidence="4">
    <name type="scientific">Timema shepardi</name>
    <name type="common">Walking stick</name>
    <dbReference type="NCBI Taxonomy" id="629360"/>
    <lineage>
        <taxon>Eukaryota</taxon>
        <taxon>Metazoa</taxon>
        <taxon>Ecdysozoa</taxon>
        <taxon>Arthropoda</taxon>
        <taxon>Hexapoda</taxon>
        <taxon>Insecta</taxon>
        <taxon>Pterygota</taxon>
        <taxon>Neoptera</taxon>
        <taxon>Polyneoptera</taxon>
        <taxon>Phasmatodea</taxon>
        <taxon>Timematodea</taxon>
        <taxon>Timematoidea</taxon>
        <taxon>Timematidae</taxon>
        <taxon>Timema</taxon>
    </lineage>
</organism>
<sequence length="194" mass="22499">MKILSDARNLKEFPNLNGTSALEFLRLDRASINYVPPSLCRFCPRLKSLDLKVNRLTTIPDLTFCRELRVLLLFHHCHRDLAHNKITELEGRPFKNLSLLHDLLLSHNSISNIPREAFIGLKRLQFLHESDIVARETYNYITEPLNEIVKMTGVTILKPELKVTPEKTHNKRLLDSIVAHLNLMMVFVMMVEHP</sequence>
<evidence type="ECO:0000256" key="3">
    <source>
        <dbReference type="ARBA" id="ARBA00022737"/>
    </source>
</evidence>
<keyword evidence="3" id="KW-0677">Repeat</keyword>
<dbReference type="PANTHER" id="PTHR24373">
    <property type="entry name" value="SLIT RELATED LEUCINE-RICH REPEAT NEURONAL PROTEIN"/>
    <property type="match status" value="1"/>
</dbReference>
<dbReference type="SUPFAM" id="SSF52058">
    <property type="entry name" value="L domain-like"/>
    <property type="match status" value="1"/>
</dbReference>
<proteinExistence type="predicted"/>
<dbReference type="AlphaFoldDB" id="A0A7R9B1Q6"/>
<dbReference type="Pfam" id="PF13855">
    <property type="entry name" value="LRR_8"/>
    <property type="match status" value="1"/>
</dbReference>
<dbReference type="InterPro" id="IPR050328">
    <property type="entry name" value="Dev_Immune_Receptor"/>
</dbReference>
<keyword evidence="1" id="KW-0433">Leucine-rich repeat</keyword>
<dbReference type="SMART" id="SM00369">
    <property type="entry name" value="LRR_TYP"/>
    <property type="match status" value="2"/>
</dbReference>
<dbReference type="PANTHER" id="PTHR24373:SF275">
    <property type="entry name" value="TIR DOMAIN-CONTAINING PROTEIN"/>
    <property type="match status" value="1"/>
</dbReference>
<keyword evidence="2" id="KW-0732">Signal</keyword>
<name>A0A7R9B1Q6_TIMSH</name>
<dbReference type="EMBL" id="OC003908">
    <property type="protein sequence ID" value="CAD7263858.1"/>
    <property type="molecule type" value="Genomic_DNA"/>
</dbReference>
<gene>
    <name evidence="4" type="ORF">TSIB3V08_LOCUS7925</name>
</gene>
<evidence type="ECO:0000256" key="1">
    <source>
        <dbReference type="ARBA" id="ARBA00022614"/>
    </source>
</evidence>
<dbReference type="InterPro" id="IPR003591">
    <property type="entry name" value="Leu-rich_rpt_typical-subtyp"/>
</dbReference>
<evidence type="ECO:0000313" key="4">
    <source>
        <dbReference type="EMBL" id="CAD7263858.1"/>
    </source>
</evidence>